<feature type="region of interest" description="Disordered" evidence="7">
    <location>
        <begin position="214"/>
        <end position="354"/>
    </location>
</feature>
<evidence type="ECO:0000259" key="9">
    <source>
        <dbReference type="Pfam" id="PF16641"/>
    </source>
</evidence>
<gene>
    <name evidence="10" type="ORF">ATC70_012430</name>
</gene>
<dbReference type="InterPro" id="IPR036859">
    <property type="entry name" value="CAP-Gly_dom_sf"/>
</dbReference>
<evidence type="ECO:0000256" key="5">
    <source>
        <dbReference type="ARBA" id="ARBA00023212"/>
    </source>
</evidence>
<dbReference type="GO" id="GO:0005874">
    <property type="term" value="C:microtubule"/>
    <property type="evidence" value="ECO:0007669"/>
    <property type="project" value="UniProtKB-KW"/>
</dbReference>
<evidence type="ECO:0000313" key="10">
    <source>
        <dbReference type="EMBL" id="KAK4511216.1"/>
    </source>
</evidence>
<dbReference type="InterPro" id="IPR032108">
    <property type="entry name" value="CLIP1_ZNF"/>
</dbReference>
<sequence length="931" mass="105981">MSHLQYHSPHYVSSSSKIARPSSIALPASSIQATQTITNNGSKKKQIKQSTSRLSKSHSMHRLLLQQDDEMEEPMHRRALLSRATTTPMPRPSSLIQRFSDHTAMKRYSSLMNPPLKQSLSNTTDQPDDEYTGGGGGDFVCNNKKEHDFRLGQRVCVPSHHVVGTVRYFGETKFKEKGVWVGIELDIIGTAKVIALEDSQKKKIVPRISKTTAIATTKKSHSSSTSASTANKRKSMIVASATTTTSTSTSTNATCKSISSTPKRHRSATTATAPLNPSKSARTLSTARSSNAPLPTRSTPSGATKKMSSSTKTNKSALKKSSSMSTSSTDCYHHHHRPSQQQQQQQQQQQKRLSADIELERMHALLEKSRQEKRALSQQMDGQEAAWERLVSAKESYAVRVQEKDDEIAKLKRLLDSSSQATHELVKMTSERDAALSRASMSEAMEKQHSKVIERLDLQVRTLLQQLETQQQHHEAAQRDFAAQLDQVRKQLTERDEAAAIVERECSELRQAHVKTIQAFEATIEQRETEHTTAVTNKDAHITKLQLMVNDLMYPSTASPIVEGDSTRHRLEAQLELTTSELDKERELIKAQTLEISHLKDEIKRLHRVSVCSSSDFYQLRSELEHEIEDKRRIMEEANAALEVQARLEEENERIKLTNEKTQRDLADVLRKLATTEKERGSADLLAKYSQLESENERLALQQKQTEHECMRLMDELLAIEKVESSATLQDDDKMYRREIEQLKLQVNREVRKYQDLEQSKEAKIQKLYKELSDLESLVENKVFNETELEEAIECEKRKVRMLEGRLREEEEKNRRLSIHAPLSPTSPQYFLFNRQQNHQQQKRSSTGSFSLMTSTSMDTVSDHGNLLESIYCEICEEYGHEVMTCNAYKQKTILGKDDDLYESRYSYYCVNCDVFDTHPTEACPNQDETF</sequence>
<comment type="subcellular location">
    <subcellularLocation>
        <location evidence="1">Cytoplasm</location>
        <location evidence="1">Cytoskeleton</location>
    </subcellularLocation>
</comment>
<accession>A0AAN7D5E5</accession>
<feature type="region of interest" description="Disordered" evidence="7">
    <location>
        <begin position="112"/>
        <end position="136"/>
    </location>
</feature>
<keyword evidence="4 6" id="KW-0175">Coiled coil</keyword>
<name>A0AAN7D5E5_9FUNG</name>
<feature type="compositionally biased region" description="Low complexity" evidence="7">
    <location>
        <begin position="214"/>
        <end position="230"/>
    </location>
</feature>
<evidence type="ECO:0000256" key="6">
    <source>
        <dbReference type="SAM" id="Coils"/>
    </source>
</evidence>
<evidence type="ECO:0000256" key="3">
    <source>
        <dbReference type="ARBA" id="ARBA00022701"/>
    </source>
</evidence>
<keyword evidence="2" id="KW-0963">Cytoplasm</keyword>
<evidence type="ECO:0000313" key="11">
    <source>
        <dbReference type="Proteomes" id="UP001304243"/>
    </source>
</evidence>
<dbReference type="RefSeq" id="XP_064677882.1">
    <property type="nucleotide sequence ID" value="XM_064831602.1"/>
</dbReference>
<dbReference type="Pfam" id="PF16641">
    <property type="entry name" value="CLIP1_ZNF"/>
    <property type="match status" value="2"/>
</dbReference>
<feature type="coiled-coil region" evidence="6">
    <location>
        <begin position="359"/>
        <end position="421"/>
    </location>
</feature>
<dbReference type="Proteomes" id="UP001304243">
    <property type="component" value="Unassembled WGS sequence"/>
</dbReference>
<keyword evidence="11" id="KW-1185">Reference proteome</keyword>
<feature type="compositionally biased region" description="Low complexity" evidence="7">
    <location>
        <begin position="239"/>
        <end position="254"/>
    </location>
</feature>
<keyword evidence="5" id="KW-0206">Cytoskeleton</keyword>
<feature type="domain" description="CLIP1 zinc knuckle" evidence="9">
    <location>
        <begin position="872"/>
        <end position="882"/>
    </location>
</feature>
<dbReference type="SUPFAM" id="SSF74924">
    <property type="entry name" value="Cap-Gly domain"/>
    <property type="match status" value="1"/>
</dbReference>
<feature type="domain" description="CAP-Gly" evidence="8">
    <location>
        <begin position="151"/>
        <end position="186"/>
    </location>
</feature>
<feature type="coiled-coil region" evidence="6">
    <location>
        <begin position="453"/>
        <end position="480"/>
    </location>
</feature>
<evidence type="ECO:0000259" key="8">
    <source>
        <dbReference type="Pfam" id="PF01302"/>
    </source>
</evidence>
<dbReference type="GeneID" id="89956116"/>
<protein>
    <recommendedName>
        <fullName evidence="12">CAP-Gly domain-containing protein</fullName>
    </recommendedName>
</protein>
<comment type="caution">
    <text evidence="10">The sequence shown here is derived from an EMBL/GenBank/DDBJ whole genome shotgun (WGS) entry which is preliminary data.</text>
</comment>
<evidence type="ECO:0000256" key="7">
    <source>
        <dbReference type="SAM" id="MobiDB-lite"/>
    </source>
</evidence>
<feature type="region of interest" description="Disordered" evidence="7">
    <location>
        <begin position="38"/>
        <end position="60"/>
    </location>
</feature>
<dbReference type="InterPro" id="IPR000938">
    <property type="entry name" value="CAP-Gly_domain"/>
</dbReference>
<feature type="compositionally biased region" description="Polar residues" evidence="7">
    <location>
        <begin position="268"/>
        <end position="302"/>
    </location>
</feature>
<feature type="coiled-coil region" evidence="6">
    <location>
        <begin position="568"/>
        <end position="820"/>
    </location>
</feature>
<feature type="compositionally biased region" description="Low complexity" evidence="7">
    <location>
        <begin position="304"/>
        <end position="328"/>
    </location>
</feature>
<dbReference type="EMBL" id="JASEJX010000030">
    <property type="protein sequence ID" value="KAK4511216.1"/>
    <property type="molecule type" value="Genomic_DNA"/>
</dbReference>
<dbReference type="Pfam" id="PF01302">
    <property type="entry name" value="CAP_GLY"/>
    <property type="match status" value="1"/>
</dbReference>
<evidence type="ECO:0000256" key="4">
    <source>
        <dbReference type="ARBA" id="ARBA00023054"/>
    </source>
</evidence>
<dbReference type="Gene3D" id="2.30.30.190">
    <property type="entry name" value="CAP Gly-rich-like domain"/>
    <property type="match status" value="1"/>
</dbReference>
<keyword evidence="3" id="KW-0493">Microtubule</keyword>
<feature type="compositionally biased region" description="Low complexity" evidence="7">
    <location>
        <begin position="340"/>
        <end position="350"/>
    </location>
</feature>
<evidence type="ECO:0008006" key="12">
    <source>
        <dbReference type="Google" id="ProtNLM"/>
    </source>
</evidence>
<dbReference type="AlphaFoldDB" id="A0AAN7D5E5"/>
<feature type="compositionally biased region" description="Polar residues" evidence="7">
    <location>
        <begin position="112"/>
        <end position="125"/>
    </location>
</feature>
<evidence type="ECO:0000256" key="2">
    <source>
        <dbReference type="ARBA" id="ARBA00022490"/>
    </source>
</evidence>
<reference evidence="10 11" key="1">
    <citation type="submission" date="2022-11" db="EMBL/GenBank/DDBJ databases">
        <title>Mucor velutinosus strain NIH1002 WGS.</title>
        <authorList>
            <person name="Subramanian P."/>
            <person name="Mullikin J.C."/>
            <person name="Segre J.A."/>
            <person name="Zelazny A.M."/>
        </authorList>
    </citation>
    <scope>NUCLEOTIDE SEQUENCE [LARGE SCALE GENOMIC DNA]</scope>
    <source>
        <strain evidence="10 11">NIH1002</strain>
    </source>
</reference>
<organism evidence="10 11">
    <name type="scientific">Mucor velutinosus</name>
    <dbReference type="NCBI Taxonomy" id="708070"/>
    <lineage>
        <taxon>Eukaryota</taxon>
        <taxon>Fungi</taxon>
        <taxon>Fungi incertae sedis</taxon>
        <taxon>Mucoromycota</taxon>
        <taxon>Mucoromycotina</taxon>
        <taxon>Mucoromycetes</taxon>
        <taxon>Mucorales</taxon>
        <taxon>Mucorineae</taxon>
        <taxon>Mucoraceae</taxon>
        <taxon>Mucor</taxon>
    </lineage>
</organism>
<feature type="domain" description="CLIP1 zinc knuckle" evidence="9">
    <location>
        <begin position="908"/>
        <end position="924"/>
    </location>
</feature>
<evidence type="ECO:0000256" key="1">
    <source>
        <dbReference type="ARBA" id="ARBA00004245"/>
    </source>
</evidence>
<proteinExistence type="predicted"/>